<evidence type="ECO:0000256" key="1">
    <source>
        <dbReference type="ARBA" id="ARBA00022670"/>
    </source>
</evidence>
<organism evidence="7">
    <name type="scientific">Salmonella enteritidis</name>
    <dbReference type="NCBI Taxonomy" id="149539"/>
    <lineage>
        <taxon>Bacteria</taxon>
        <taxon>Pseudomonadati</taxon>
        <taxon>Pseudomonadota</taxon>
        <taxon>Gammaproteobacteria</taxon>
        <taxon>Enterobacterales</taxon>
        <taxon>Enterobacteriaceae</taxon>
        <taxon>Salmonella</taxon>
    </lineage>
</organism>
<name>A0A5V0B9U3_SALEN</name>
<accession>A0A5V0B9U3</accession>
<comment type="caution">
    <text evidence="7">The sequence shown here is derived from an EMBL/GenBank/DDBJ whole genome shotgun (WGS) entry which is preliminary data.</text>
</comment>
<proteinExistence type="predicted"/>
<dbReference type="AlphaFoldDB" id="A0A5V0B9U3"/>
<keyword evidence="1" id="KW-0645">Protease</keyword>
<dbReference type="PANTHER" id="PTHR30471">
    <property type="entry name" value="DNA REPAIR PROTEIN RADC"/>
    <property type="match status" value="1"/>
</dbReference>
<dbReference type="InterPro" id="IPR001405">
    <property type="entry name" value="UPF0758"/>
</dbReference>
<evidence type="ECO:0000259" key="6">
    <source>
        <dbReference type="PROSITE" id="PS50249"/>
    </source>
</evidence>
<dbReference type="SUPFAM" id="SSF102712">
    <property type="entry name" value="JAB1/MPN domain"/>
    <property type="match status" value="1"/>
</dbReference>
<dbReference type="CDD" id="cd08071">
    <property type="entry name" value="MPN_DUF2466"/>
    <property type="match status" value="1"/>
</dbReference>
<evidence type="ECO:0000256" key="2">
    <source>
        <dbReference type="ARBA" id="ARBA00022723"/>
    </source>
</evidence>
<dbReference type="PROSITE" id="PS50249">
    <property type="entry name" value="MPN"/>
    <property type="match status" value="1"/>
</dbReference>
<keyword evidence="3" id="KW-0378">Hydrolase</keyword>
<dbReference type="GO" id="GO:0046872">
    <property type="term" value="F:metal ion binding"/>
    <property type="evidence" value="ECO:0007669"/>
    <property type="project" value="UniProtKB-KW"/>
</dbReference>
<sequence length="147" mass="16648">MSPNDQAVIQQARRILARQVRKGRKLLSPQDVRDYLLLRLAQYEREVFGVFLLDNQHRVLAFHELFQGTLNQTAVYPREIIKVTVQHNAAALILVHNHPGNEPSPSNADKLITQKIKLAVELIDVRLLDHFIVAGDQTVSMAELGLV</sequence>
<dbReference type="EMBL" id="AAGVVM010000032">
    <property type="protein sequence ID" value="EBS5459242.1"/>
    <property type="molecule type" value="Genomic_DNA"/>
</dbReference>
<dbReference type="GO" id="GO:0008237">
    <property type="term" value="F:metallopeptidase activity"/>
    <property type="evidence" value="ECO:0007669"/>
    <property type="project" value="UniProtKB-KW"/>
</dbReference>
<dbReference type="PANTHER" id="PTHR30471:SF3">
    <property type="entry name" value="UPF0758 PROTEIN YEES-RELATED"/>
    <property type="match status" value="1"/>
</dbReference>
<reference evidence="7" key="1">
    <citation type="submission" date="2018-07" db="EMBL/GenBank/DDBJ databases">
        <authorList>
            <person name="Ashton P.M."/>
            <person name="Dallman T."/>
            <person name="Nair S."/>
            <person name="De Pinna E."/>
            <person name="Peters T."/>
            <person name="Grant K."/>
        </authorList>
    </citation>
    <scope>NUCLEOTIDE SEQUENCE</scope>
    <source>
        <strain evidence="7">245081</strain>
    </source>
</reference>
<dbReference type="Pfam" id="PF04002">
    <property type="entry name" value="RadC"/>
    <property type="match status" value="1"/>
</dbReference>
<dbReference type="NCBIfam" id="TIGR00608">
    <property type="entry name" value="radc"/>
    <property type="match status" value="1"/>
</dbReference>
<keyword evidence="5" id="KW-0482">Metalloprotease</keyword>
<protein>
    <submittedName>
        <fullName evidence="7">DNA repair protein RadC</fullName>
    </submittedName>
</protein>
<feature type="domain" description="MPN" evidence="6">
    <location>
        <begin position="25"/>
        <end position="147"/>
    </location>
</feature>
<dbReference type="Gene3D" id="3.40.140.10">
    <property type="entry name" value="Cytidine Deaminase, domain 2"/>
    <property type="match status" value="1"/>
</dbReference>
<evidence type="ECO:0000256" key="3">
    <source>
        <dbReference type="ARBA" id="ARBA00022801"/>
    </source>
</evidence>
<evidence type="ECO:0000256" key="4">
    <source>
        <dbReference type="ARBA" id="ARBA00022833"/>
    </source>
</evidence>
<keyword evidence="4" id="KW-0862">Zinc</keyword>
<dbReference type="InterPro" id="IPR025657">
    <property type="entry name" value="RadC_JAB"/>
</dbReference>
<gene>
    <name evidence="7" type="ORF">DUU06_16395</name>
</gene>
<dbReference type="InterPro" id="IPR037518">
    <property type="entry name" value="MPN"/>
</dbReference>
<evidence type="ECO:0000256" key="5">
    <source>
        <dbReference type="ARBA" id="ARBA00023049"/>
    </source>
</evidence>
<evidence type="ECO:0000313" key="7">
    <source>
        <dbReference type="EMBL" id="EBS5459242.1"/>
    </source>
</evidence>
<keyword evidence="2" id="KW-0479">Metal-binding</keyword>
<dbReference type="GO" id="GO:0006508">
    <property type="term" value="P:proteolysis"/>
    <property type="evidence" value="ECO:0007669"/>
    <property type="project" value="UniProtKB-KW"/>
</dbReference>